<keyword evidence="2" id="KW-1185">Reference proteome</keyword>
<gene>
    <name evidence="1" type="ORF">GCM10010968_26560</name>
</gene>
<accession>A0ABQ2KQQ4</accession>
<evidence type="ECO:0008006" key="3">
    <source>
        <dbReference type="Google" id="ProtNLM"/>
    </source>
</evidence>
<dbReference type="EMBL" id="BMLM01000002">
    <property type="protein sequence ID" value="GGN89654.1"/>
    <property type="molecule type" value="Genomic_DNA"/>
</dbReference>
<comment type="caution">
    <text evidence="1">The sequence shown here is derived from an EMBL/GenBank/DDBJ whole genome shotgun (WGS) entry which is preliminary data.</text>
</comment>
<name>A0ABQ2KQQ4_9MICO</name>
<dbReference type="Pfam" id="PF13563">
    <property type="entry name" value="2_5_RNA_ligase2"/>
    <property type="match status" value="1"/>
</dbReference>
<dbReference type="Gene3D" id="3.90.1140.10">
    <property type="entry name" value="Cyclic phosphodiesterase"/>
    <property type="match status" value="1"/>
</dbReference>
<dbReference type="SUPFAM" id="SSF55144">
    <property type="entry name" value="LigT-like"/>
    <property type="match status" value="1"/>
</dbReference>
<dbReference type="Proteomes" id="UP000626982">
    <property type="component" value="Unassembled WGS sequence"/>
</dbReference>
<sequence length="182" mass="19256">MERERERVRASSVELLLEAASEEAVRREWAMLEAAGLSSMGAHRSPSNRPHVTLLAVPGLPVPELPSGPLEPALAPALPIALRLGPPALLPGDGERRVLARAVERTEELLALRAAVLHASGTPVEGAHDASAWLPHVTLAKRLRATELPRALALLGGPIEATAIGLRHWDPESGRVTAVADA</sequence>
<reference evidence="2" key="1">
    <citation type="journal article" date="2019" name="Int. J. Syst. Evol. Microbiol.">
        <title>The Global Catalogue of Microorganisms (GCM) 10K type strain sequencing project: providing services to taxonomists for standard genome sequencing and annotation.</title>
        <authorList>
            <consortium name="The Broad Institute Genomics Platform"/>
            <consortium name="The Broad Institute Genome Sequencing Center for Infectious Disease"/>
            <person name="Wu L."/>
            <person name="Ma J."/>
        </authorList>
    </citation>
    <scope>NUCLEOTIDE SEQUENCE [LARGE SCALE GENOMIC DNA]</scope>
    <source>
        <strain evidence="2">CGMCC 1.6960</strain>
    </source>
</reference>
<dbReference type="InterPro" id="IPR009097">
    <property type="entry name" value="Cyclic_Pdiesterase"/>
</dbReference>
<proteinExistence type="predicted"/>
<protein>
    <recommendedName>
        <fullName evidence="3">2'-5' RNA ligase superfamily protein</fullName>
    </recommendedName>
</protein>
<organism evidence="1 2">
    <name type="scientific">Agrococcus terreus</name>
    <dbReference type="NCBI Taxonomy" id="574649"/>
    <lineage>
        <taxon>Bacteria</taxon>
        <taxon>Bacillati</taxon>
        <taxon>Actinomycetota</taxon>
        <taxon>Actinomycetes</taxon>
        <taxon>Micrococcales</taxon>
        <taxon>Microbacteriaceae</taxon>
        <taxon>Agrococcus</taxon>
    </lineage>
</organism>
<evidence type="ECO:0000313" key="1">
    <source>
        <dbReference type="EMBL" id="GGN89654.1"/>
    </source>
</evidence>
<dbReference type="RefSeq" id="WP_229679681.1">
    <property type="nucleotide sequence ID" value="NZ_BAABBD010000004.1"/>
</dbReference>
<evidence type="ECO:0000313" key="2">
    <source>
        <dbReference type="Proteomes" id="UP000626982"/>
    </source>
</evidence>